<evidence type="ECO:0000313" key="2">
    <source>
        <dbReference type="Proteomes" id="UP001320702"/>
    </source>
</evidence>
<evidence type="ECO:0008006" key="3">
    <source>
        <dbReference type="Google" id="ProtNLM"/>
    </source>
</evidence>
<accession>A0ABT2K7P2</accession>
<proteinExistence type="predicted"/>
<gene>
    <name evidence="1" type="ORF">MU516_05185</name>
</gene>
<dbReference type="Proteomes" id="UP001320702">
    <property type="component" value="Unassembled WGS sequence"/>
</dbReference>
<name>A0ABT2K7P2_9RHOB</name>
<dbReference type="PROSITE" id="PS51257">
    <property type="entry name" value="PROKAR_LIPOPROTEIN"/>
    <property type="match status" value="1"/>
</dbReference>
<dbReference type="EMBL" id="JANAVZ010000002">
    <property type="protein sequence ID" value="MCT4332263.1"/>
    <property type="molecule type" value="Genomic_DNA"/>
</dbReference>
<comment type="caution">
    <text evidence="1">The sequence shown here is derived from an EMBL/GenBank/DDBJ whole genome shotgun (WGS) entry which is preliminary data.</text>
</comment>
<dbReference type="RefSeq" id="WP_260276162.1">
    <property type="nucleotide sequence ID" value="NZ_JANAVZ010000002.1"/>
</dbReference>
<keyword evidence="2" id="KW-1185">Reference proteome</keyword>
<evidence type="ECO:0000313" key="1">
    <source>
        <dbReference type="EMBL" id="MCT4332263.1"/>
    </source>
</evidence>
<organism evidence="1 2">
    <name type="scientific">Paracoccus maritimus</name>
    <dbReference type="NCBI Taxonomy" id="2933292"/>
    <lineage>
        <taxon>Bacteria</taxon>
        <taxon>Pseudomonadati</taxon>
        <taxon>Pseudomonadota</taxon>
        <taxon>Alphaproteobacteria</taxon>
        <taxon>Rhodobacterales</taxon>
        <taxon>Paracoccaceae</taxon>
        <taxon>Paracoccus</taxon>
    </lineage>
</organism>
<reference evidence="1 2" key="1">
    <citation type="submission" date="2022-04" db="EMBL/GenBank/DDBJ databases">
        <title>Paracoccus sp. YLB-12 draft genome sequence.</title>
        <authorList>
            <person name="Yu L."/>
        </authorList>
    </citation>
    <scope>NUCLEOTIDE SEQUENCE [LARGE SCALE GENOMIC DNA]</scope>
    <source>
        <strain evidence="1 2">YLB-12</strain>
    </source>
</reference>
<protein>
    <recommendedName>
        <fullName evidence="3">Lipoprotein</fullName>
    </recommendedName>
</protein>
<sequence>MTKLIAPLLISTLVLSGCGGRFSDSGWNPLGWLGGGGGTPDGGSLEPEEGYASLADSRPGIPQITGARWEPLNEGRLLVVTAMAPTKGYNSVEIVTARPQPRGRISPDADGVLRLRMVGLPPLPDSEAARLPARAETDQITAAFALSYRQLAGITAIEIASASNVVTIRR</sequence>